<feature type="domain" description="HTH araC/xylS-type" evidence="4">
    <location>
        <begin position="189"/>
        <end position="287"/>
    </location>
</feature>
<organism evidence="5 6">
    <name type="scientific">Paenibacillus albilobatus</name>
    <dbReference type="NCBI Taxonomy" id="2716884"/>
    <lineage>
        <taxon>Bacteria</taxon>
        <taxon>Bacillati</taxon>
        <taxon>Bacillota</taxon>
        <taxon>Bacilli</taxon>
        <taxon>Bacillales</taxon>
        <taxon>Paenibacillaceae</taxon>
        <taxon>Paenibacillus</taxon>
    </lineage>
</organism>
<dbReference type="InterPro" id="IPR037923">
    <property type="entry name" value="HTH-like"/>
</dbReference>
<dbReference type="GO" id="GO:0043565">
    <property type="term" value="F:sequence-specific DNA binding"/>
    <property type="evidence" value="ECO:0007669"/>
    <property type="project" value="InterPro"/>
</dbReference>
<dbReference type="InterPro" id="IPR003313">
    <property type="entry name" value="AraC-bd"/>
</dbReference>
<keyword evidence="6" id="KW-1185">Reference proteome</keyword>
<dbReference type="InterPro" id="IPR014710">
    <property type="entry name" value="RmlC-like_jellyroll"/>
</dbReference>
<dbReference type="PROSITE" id="PS01124">
    <property type="entry name" value="HTH_ARAC_FAMILY_2"/>
    <property type="match status" value="1"/>
</dbReference>
<dbReference type="SUPFAM" id="SSF46689">
    <property type="entry name" value="Homeodomain-like"/>
    <property type="match status" value="2"/>
</dbReference>
<dbReference type="PROSITE" id="PS00041">
    <property type="entry name" value="HTH_ARAC_FAMILY_1"/>
    <property type="match status" value="1"/>
</dbReference>
<evidence type="ECO:0000256" key="2">
    <source>
        <dbReference type="ARBA" id="ARBA00023125"/>
    </source>
</evidence>
<evidence type="ECO:0000259" key="4">
    <source>
        <dbReference type="PROSITE" id="PS01124"/>
    </source>
</evidence>
<dbReference type="InterPro" id="IPR018060">
    <property type="entry name" value="HTH_AraC"/>
</dbReference>
<dbReference type="SMART" id="SM00342">
    <property type="entry name" value="HTH_ARAC"/>
    <property type="match status" value="1"/>
</dbReference>
<protein>
    <recommendedName>
        <fullName evidence="4">HTH araC/xylS-type domain-containing protein</fullName>
    </recommendedName>
</protein>
<dbReference type="PRINTS" id="PR00032">
    <property type="entry name" value="HTHARAC"/>
</dbReference>
<reference evidence="5" key="1">
    <citation type="submission" date="2021-03" db="EMBL/GenBank/DDBJ databases">
        <title>Antimicrobial resistance genes in bacteria isolated from Japanese honey, and their potential for conferring macrolide and lincosamide resistance in the American foulbrood pathogen Paenibacillus larvae.</title>
        <authorList>
            <person name="Okamoto M."/>
            <person name="Kumagai M."/>
            <person name="Kanamori H."/>
            <person name="Takamatsu D."/>
        </authorList>
    </citation>
    <scope>NUCLEOTIDE SEQUENCE</scope>
    <source>
        <strain evidence="5">J2TS6</strain>
    </source>
</reference>
<sequence length="290" mass="33523">MKIHNAIRWQDNMYLFQFRSVYTEPVEYFHAHEGLEILYVHEGEGTYAINNEIFPLKPTTLILVKPFQMHRIKVQVPPAYVRTLLKIKGTVMDRFSSTLPQLASAFAPFLEQKRPCQVYYLSPAAASCLEEQFMQLKETLAIVSPHLRADAVTLFSFHLLQYFVSRIYSPPRSVLPQTLAANDSTELLGRIVQWIDSRCGLPFTLNDMAADLHFSPNHLSKTFKERMGLSITAYANEKRLDEARMLLVNTSLAIEEISRRAGFKYPSYFIALFKAKYGATPRRYRIRMEK</sequence>
<dbReference type="Gene3D" id="1.10.10.60">
    <property type="entry name" value="Homeodomain-like"/>
    <property type="match status" value="2"/>
</dbReference>
<dbReference type="InterPro" id="IPR020449">
    <property type="entry name" value="Tscrpt_reg_AraC-type_HTH"/>
</dbReference>
<evidence type="ECO:0000256" key="1">
    <source>
        <dbReference type="ARBA" id="ARBA00023015"/>
    </source>
</evidence>
<keyword evidence="3" id="KW-0804">Transcription</keyword>
<evidence type="ECO:0000313" key="6">
    <source>
        <dbReference type="Proteomes" id="UP000679779"/>
    </source>
</evidence>
<dbReference type="RefSeq" id="WP_160044023.1">
    <property type="nucleotide sequence ID" value="NZ_BORQ01000010.1"/>
</dbReference>
<dbReference type="EMBL" id="BORQ01000010">
    <property type="protein sequence ID" value="GIO34518.1"/>
    <property type="molecule type" value="Genomic_DNA"/>
</dbReference>
<comment type="caution">
    <text evidence="5">The sequence shown here is derived from an EMBL/GenBank/DDBJ whole genome shotgun (WGS) entry which is preliminary data.</text>
</comment>
<evidence type="ECO:0000256" key="3">
    <source>
        <dbReference type="ARBA" id="ARBA00023163"/>
    </source>
</evidence>
<proteinExistence type="predicted"/>
<dbReference type="Pfam" id="PF02311">
    <property type="entry name" value="AraC_binding"/>
    <property type="match status" value="1"/>
</dbReference>
<dbReference type="GO" id="GO:0003700">
    <property type="term" value="F:DNA-binding transcription factor activity"/>
    <property type="evidence" value="ECO:0007669"/>
    <property type="project" value="InterPro"/>
</dbReference>
<gene>
    <name evidence="5" type="ORF">J2TS6_56590</name>
</gene>
<dbReference type="SUPFAM" id="SSF51215">
    <property type="entry name" value="Regulatory protein AraC"/>
    <property type="match status" value="1"/>
</dbReference>
<name>A0A919XQR6_9BACL</name>
<dbReference type="PANTHER" id="PTHR43280">
    <property type="entry name" value="ARAC-FAMILY TRANSCRIPTIONAL REGULATOR"/>
    <property type="match status" value="1"/>
</dbReference>
<dbReference type="Proteomes" id="UP000679779">
    <property type="component" value="Unassembled WGS sequence"/>
</dbReference>
<evidence type="ECO:0000313" key="5">
    <source>
        <dbReference type="EMBL" id="GIO34518.1"/>
    </source>
</evidence>
<dbReference type="Gene3D" id="2.60.120.10">
    <property type="entry name" value="Jelly Rolls"/>
    <property type="match status" value="1"/>
</dbReference>
<keyword evidence="2" id="KW-0238">DNA-binding</keyword>
<keyword evidence="1" id="KW-0805">Transcription regulation</keyword>
<dbReference type="PANTHER" id="PTHR43280:SF2">
    <property type="entry name" value="HTH-TYPE TRANSCRIPTIONAL REGULATOR EXSA"/>
    <property type="match status" value="1"/>
</dbReference>
<accession>A0A919XQR6</accession>
<dbReference type="InterPro" id="IPR009057">
    <property type="entry name" value="Homeodomain-like_sf"/>
</dbReference>
<dbReference type="AlphaFoldDB" id="A0A919XQR6"/>
<dbReference type="Pfam" id="PF12833">
    <property type="entry name" value="HTH_18"/>
    <property type="match status" value="1"/>
</dbReference>
<dbReference type="InterPro" id="IPR018062">
    <property type="entry name" value="HTH_AraC-typ_CS"/>
</dbReference>